<accession>A0A9X6NB74</accession>
<evidence type="ECO:0000256" key="3">
    <source>
        <dbReference type="ARBA" id="ARBA00022692"/>
    </source>
</evidence>
<evidence type="ECO:0000256" key="2">
    <source>
        <dbReference type="ARBA" id="ARBA00022064"/>
    </source>
</evidence>
<dbReference type="Pfam" id="PF06775">
    <property type="entry name" value="Seipin"/>
    <property type="match status" value="1"/>
</dbReference>
<dbReference type="AlphaFoldDB" id="A0A9X6NB74"/>
<sequence length="434" mass="48813">MKSQPLPSSYTPSSMRHIDLSRLRTYNYIIRVQDRMIGVKNNALNVVFTLLFRILFMLTLGAFIFCLSLFAVFIIQYQLLPVMLHTFPVHLVHSDCRKEGVECGYPTARLPFLQGKTGKEGPLLMAGQKYSAWVEMELPECEVLPERNTETGTFMVKIDFHTWDDEADAASNRPKISSKIIFSAARAAMLQYRSHIHHTLRLVLLFPLYLTGYLEERQKLKVDLIPQYQESPFAPVTEVVLTIQKAPLDVYRMTLFVEAHLEGARYYMQKYPFVIGSLLAGLNFVCGVVLAGFSMYNRFARLETEKRKALLPTAPGKTDFDDDESDGLEVPGGFDPLETVLGDGEEEFDGLPKSALLRHRTTDDGRPLTCSIEASDDGQPLTCFIETSNDGQPLTCSIEASDDGQPLTCLTETSDDGQPLTCLNLTQFREGMSF</sequence>
<dbReference type="GO" id="GO:0140042">
    <property type="term" value="P:lipid droplet formation"/>
    <property type="evidence" value="ECO:0007669"/>
    <property type="project" value="UniProtKB-ARBA"/>
</dbReference>
<gene>
    <name evidence="9" type="ORF">BV898_15514</name>
</gene>
<dbReference type="GO" id="GO:0006629">
    <property type="term" value="P:lipid metabolic process"/>
    <property type="evidence" value="ECO:0007669"/>
    <property type="project" value="UniProtKB-KW"/>
</dbReference>
<dbReference type="CDD" id="cd23995">
    <property type="entry name" value="Seipin_BSCL2_like"/>
    <property type="match status" value="1"/>
</dbReference>
<organism evidence="9 10">
    <name type="scientific">Hypsibius exemplaris</name>
    <name type="common">Freshwater tardigrade</name>
    <dbReference type="NCBI Taxonomy" id="2072580"/>
    <lineage>
        <taxon>Eukaryota</taxon>
        <taxon>Metazoa</taxon>
        <taxon>Ecdysozoa</taxon>
        <taxon>Tardigrada</taxon>
        <taxon>Eutardigrada</taxon>
        <taxon>Parachela</taxon>
        <taxon>Hypsibioidea</taxon>
        <taxon>Hypsibiidae</taxon>
        <taxon>Hypsibius</taxon>
    </lineage>
</organism>
<keyword evidence="10" id="KW-1185">Reference proteome</keyword>
<keyword evidence="6" id="KW-0443">Lipid metabolism</keyword>
<comment type="subcellular location">
    <subcellularLocation>
        <location evidence="1">Endoplasmic reticulum membrane</location>
        <topology evidence="1">Multi-pass membrane protein</topology>
    </subcellularLocation>
</comment>
<dbReference type="InterPro" id="IPR009617">
    <property type="entry name" value="Seipin"/>
</dbReference>
<feature type="transmembrane region" description="Helical" evidence="8">
    <location>
        <begin position="273"/>
        <end position="296"/>
    </location>
</feature>
<protein>
    <recommendedName>
        <fullName evidence="2">Seipin</fullName>
    </recommendedName>
</protein>
<evidence type="ECO:0000256" key="8">
    <source>
        <dbReference type="SAM" id="Phobius"/>
    </source>
</evidence>
<evidence type="ECO:0000313" key="9">
    <source>
        <dbReference type="EMBL" id="OWA51012.1"/>
    </source>
</evidence>
<name>A0A9X6NB74_HYPEX</name>
<dbReference type="OrthoDB" id="3990054at2759"/>
<evidence type="ECO:0000256" key="7">
    <source>
        <dbReference type="ARBA" id="ARBA00023136"/>
    </source>
</evidence>
<evidence type="ECO:0000256" key="6">
    <source>
        <dbReference type="ARBA" id="ARBA00023098"/>
    </source>
</evidence>
<feature type="transmembrane region" description="Helical" evidence="8">
    <location>
        <begin position="50"/>
        <end position="75"/>
    </location>
</feature>
<evidence type="ECO:0000256" key="1">
    <source>
        <dbReference type="ARBA" id="ARBA00004477"/>
    </source>
</evidence>
<keyword evidence="5 8" id="KW-1133">Transmembrane helix</keyword>
<keyword evidence="4" id="KW-0256">Endoplasmic reticulum</keyword>
<dbReference type="PANTHER" id="PTHR21212:SF0">
    <property type="entry name" value="SEIPIN"/>
    <property type="match status" value="1"/>
</dbReference>
<keyword evidence="3 8" id="KW-0812">Transmembrane</keyword>
<keyword evidence="7 8" id="KW-0472">Membrane</keyword>
<dbReference type="EMBL" id="MTYJ01000211">
    <property type="protein sequence ID" value="OWA51012.1"/>
    <property type="molecule type" value="Genomic_DNA"/>
</dbReference>
<evidence type="ECO:0000256" key="4">
    <source>
        <dbReference type="ARBA" id="ARBA00022824"/>
    </source>
</evidence>
<comment type="caution">
    <text evidence="9">The sequence shown here is derived from an EMBL/GenBank/DDBJ whole genome shotgun (WGS) entry which is preliminary data.</text>
</comment>
<evidence type="ECO:0000256" key="5">
    <source>
        <dbReference type="ARBA" id="ARBA00022989"/>
    </source>
</evidence>
<dbReference type="PANTHER" id="PTHR21212">
    <property type="entry name" value="BERNARDINELLI-SEIP CONGENITAL LIPODYSTROPHY 2 HOMOLOG BSCL2 PROTEIN"/>
    <property type="match status" value="1"/>
</dbReference>
<proteinExistence type="predicted"/>
<dbReference type="GO" id="GO:0005789">
    <property type="term" value="C:endoplasmic reticulum membrane"/>
    <property type="evidence" value="ECO:0007669"/>
    <property type="project" value="UniProtKB-SubCell"/>
</dbReference>
<evidence type="ECO:0000313" key="10">
    <source>
        <dbReference type="Proteomes" id="UP000192578"/>
    </source>
</evidence>
<reference evidence="10" key="1">
    <citation type="submission" date="2017-01" db="EMBL/GenBank/DDBJ databases">
        <title>Comparative genomics of anhydrobiosis in the tardigrade Hypsibius dujardini.</title>
        <authorList>
            <person name="Yoshida Y."/>
            <person name="Koutsovoulos G."/>
            <person name="Laetsch D."/>
            <person name="Stevens L."/>
            <person name="Kumar S."/>
            <person name="Horikawa D."/>
            <person name="Ishino K."/>
            <person name="Komine S."/>
            <person name="Tomita M."/>
            <person name="Blaxter M."/>
            <person name="Arakawa K."/>
        </authorList>
    </citation>
    <scope>NUCLEOTIDE SEQUENCE [LARGE SCALE GENOMIC DNA]</scope>
    <source>
        <strain evidence="10">Z151</strain>
    </source>
</reference>
<dbReference type="Proteomes" id="UP000192578">
    <property type="component" value="Unassembled WGS sequence"/>
</dbReference>